<evidence type="ECO:0000313" key="2">
    <source>
        <dbReference type="EMBL" id="NOT34792.1"/>
    </source>
</evidence>
<keyword evidence="1" id="KW-0732">Signal</keyword>
<proteinExistence type="predicted"/>
<gene>
    <name evidence="2" type="ORF">HOP12_11560</name>
</gene>
<reference evidence="2 3" key="1">
    <citation type="submission" date="2020-04" db="EMBL/GenBank/DDBJ databases">
        <title>Metagenomic profiling of ammonia- and methane-oxidizing microorganisms in a Dutch drinking water treatment plant.</title>
        <authorList>
            <person name="Poghosyan L."/>
            <person name="Leucker S."/>
        </authorList>
    </citation>
    <scope>NUCLEOTIDE SEQUENCE [LARGE SCALE GENOMIC DNA]</scope>
    <source>
        <strain evidence="2">S-RSF-IL-03</strain>
    </source>
</reference>
<comment type="caution">
    <text evidence="2">The sequence shown here is derived from an EMBL/GenBank/DDBJ whole genome shotgun (WGS) entry which is preliminary data.</text>
</comment>
<evidence type="ECO:0000313" key="3">
    <source>
        <dbReference type="Proteomes" id="UP000580839"/>
    </source>
</evidence>
<dbReference type="AlphaFoldDB" id="A0A849SHD3"/>
<evidence type="ECO:0000256" key="1">
    <source>
        <dbReference type="SAM" id="SignalP"/>
    </source>
</evidence>
<dbReference type="PANTHER" id="PTHR41339:SF1">
    <property type="entry name" value="SECRETED PROTEIN"/>
    <property type="match status" value="1"/>
</dbReference>
<dbReference type="NCBIfam" id="TIGR04183">
    <property type="entry name" value="Por_Secre_tail"/>
    <property type="match status" value="1"/>
</dbReference>
<accession>A0A849SHD3</accession>
<dbReference type="Proteomes" id="UP000580839">
    <property type="component" value="Unassembled WGS sequence"/>
</dbReference>
<feature type="chain" id="PRO_5032838613" evidence="1">
    <location>
        <begin position="32"/>
        <end position="582"/>
    </location>
</feature>
<dbReference type="Gene3D" id="2.60.40.4070">
    <property type="match status" value="1"/>
</dbReference>
<dbReference type="PANTHER" id="PTHR41339">
    <property type="entry name" value="LIPL48"/>
    <property type="match status" value="1"/>
</dbReference>
<feature type="signal peptide" evidence="1">
    <location>
        <begin position="1"/>
        <end position="31"/>
    </location>
</feature>
<sequence>MRLAARSGLRSVCRGLVALGLVALAAGNASAQLVFDGNLLFNNNASGTLVGQFSGTAGVGAPSCPGGTTAATLGTVTYVHNAYDDPLLTGGIYPLNNFQPAGGSPAFTSAVSVPADGFFKQVCFKGGIGPNLGDDWTQGWTYYDSTGASRQDLHLVGMPDPRPLAVYNNVSITGHAFWSPDSNYEVRGQLRIKNGGQLTVAPGVVILEDVATLGTIIAERGGRIYAVGNACAPIIITSNAPPGSQLRGDVGGIFLNGRAKTNVVNSCAGDSAASEGGAIGFYGGNDDEDCSGALRYVRVEYAGKQITTNNELNSFTWNACGRGTRGDFLQAFRGADDGFEWFGGAMDQKYLIAIDGTDDGIDSQLGSRNRLQFAVVRVAPNQAPALTQFGERGIEADNNEFNFDQVQCAGRSNMTVANVTFIGDKRSGPTLPGSTQGVQWRRGTGYTLLNSIVYNFKTAGLAISDDATWEAHCVAAPAAPAVFCGPLGVRPISEGNVFVARSQPNPFRNQVNISFALPQAGPVSVEIYGADGRHVRSLANREMAAGPHTLTWSIEDGIPSGIYFYRVLASGQTSTGKITHLD</sequence>
<dbReference type="InterPro" id="IPR026444">
    <property type="entry name" value="Secre_tail"/>
</dbReference>
<dbReference type="EMBL" id="JABFRW010000146">
    <property type="protein sequence ID" value="NOT34792.1"/>
    <property type="molecule type" value="Genomic_DNA"/>
</dbReference>
<protein>
    <submittedName>
        <fullName evidence="2">T9SS type A sorting domain-containing protein</fullName>
    </submittedName>
</protein>
<organism evidence="2 3">
    <name type="scientific">Eiseniibacteriota bacterium</name>
    <dbReference type="NCBI Taxonomy" id="2212470"/>
    <lineage>
        <taxon>Bacteria</taxon>
        <taxon>Candidatus Eiseniibacteriota</taxon>
    </lineage>
</organism>
<name>A0A849SHD3_UNCEI</name>